<dbReference type="STRING" id="1094619.G5ACB4"/>
<feature type="domain" description="Alpha/beta hydrolase fold-3" evidence="4">
    <location>
        <begin position="387"/>
        <end position="540"/>
    </location>
</feature>
<evidence type="ECO:0000256" key="2">
    <source>
        <dbReference type="ARBA" id="ARBA00022801"/>
    </source>
</evidence>
<dbReference type="EMBL" id="JH159163">
    <property type="protein sequence ID" value="EGZ06988.1"/>
    <property type="molecule type" value="Genomic_DNA"/>
</dbReference>
<evidence type="ECO:0000313" key="5">
    <source>
        <dbReference type="EMBL" id="EGZ06988.1"/>
    </source>
</evidence>
<gene>
    <name evidence="5" type="ORF">PHYSODRAFT_341143</name>
</gene>
<dbReference type="SUPFAM" id="SSF53474">
    <property type="entry name" value="alpha/beta-Hydrolases"/>
    <property type="match status" value="2"/>
</dbReference>
<sequence>MLGAVLLLSLAILHPQLFAWAVAIVALLSVVWMLLFAGFCATPWEAWKLTSNALLAVTRAYGDYRSRGAQPLLPSWTLQFELLTAAMRVCTRTFGHRIVLERHARYIRRQSEVVGTLRGWVACWCHGTMEGVTVNGLEHLWLRAKREQRARKNRFVVMYVHGGGYAALSPRFHIDFCVTLAGESMRQMNEKLEVDMAVGVDAFLVNYRKAPEHRHPAAEKDVLAMYDYLLSHENLRPEQIIRGTRGTSRLPLAAILACPVVDIATLCEGEDVDAEYCILSKPMMQAIGQSYLSTPEARAAWRRSSSALNPDHDLSELPPVFVQAGERDYLLPQAQTLVEKAKEIDGASNWELDVHEDMPHVFTSSLPSYYRALTSKIVTTREHRGFHSRCLLADYRKLPEHNFPAPMEDAVAMYNYLIKEWLVSPKNIILAGDSAGAGLVLSTLHRLKDAGVELPLGAVCASPMINWPSKEDISKDCFVQTPLLAGIRDFSVSSGSITEEICSLNFDMQDFPPIFVQTGEKDLLHDQAKRLYTKARSEGNLQFKQWLKQGETPESVTKGNFDERGTGVVLSCYDFNKANS</sequence>
<feature type="domain" description="Alpha/beta hydrolase fold-3" evidence="4">
    <location>
        <begin position="251"/>
        <end position="363"/>
    </location>
</feature>
<dbReference type="PROSITE" id="PS01174">
    <property type="entry name" value="LIPASE_GDXG_SER"/>
    <property type="match status" value="1"/>
</dbReference>
<dbReference type="Proteomes" id="UP000002640">
    <property type="component" value="Unassembled WGS sequence"/>
</dbReference>
<dbReference type="PANTHER" id="PTHR48081:SF8">
    <property type="entry name" value="ALPHA_BETA HYDROLASE FOLD-3 DOMAIN-CONTAINING PROTEIN-RELATED"/>
    <property type="match status" value="1"/>
</dbReference>
<organism evidence="5 6">
    <name type="scientific">Phytophthora sojae (strain P6497)</name>
    <name type="common">Soybean stem and root rot agent</name>
    <name type="synonym">Phytophthora megasperma f. sp. glycines</name>
    <dbReference type="NCBI Taxonomy" id="1094619"/>
    <lineage>
        <taxon>Eukaryota</taxon>
        <taxon>Sar</taxon>
        <taxon>Stramenopiles</taxon>
        <taxon>Oomycota</taxon>
        <taxon>Peronosporomycetes</taxon>
        <taxon>Peronosporales</taxon>
        <taxon>Peronosporaceae</taxon>
        <taxon>Phytophthora</taxon>
    </lineage>
</organism>
<dbReference type="InterPro" id="IPR033140">
    <property type="entry name" value="Lipase_GDXG_put_SER_AS"/>
</dbReference>
<dbReference type="Pfam" id="PF07859">
    <property type="entry name" value="Abhydrolase_3"/>
    <property type="match status" value="3"/>
</dbReference>
<evidence type="ECO:0000256" key="3">
    <source>
        <dbReference type="PROSITE-ProRule" id="PRU10038"/>
    </source>
</evidence>
<dbReference type="AlphaFoldDB" id="G5ACB4"/>
<name>G5ACB4_PHYSP</name>
<protein>
    <recommendedName>
        <fullName evidence="4">Alpha/beta hydrolase fold-3 domain-containing protein</fullName>
    </recommendedName>
</protein>
<dbReference type="Gene3D" id="3.40.50.1820">
    <property type="entry name" value="alpha/beta hydrolase"/>
    <property type="match status" value="3"/>
</dbReference>
<comment type="similarity">
    <text evidence="1">Belongs to the 'GDXG' lipolytic enzyme family.</text>
</comment>
<accession>G5ACB4</accession>
<evidence type="ECO:0000259" key="4">
    <source>
        <dbReference type="Pfam" id="PF07859"/>
    </source>
</evidence>
<dbReference type="InterPro" id="IPR029058">
    <property type="entry name" value="AB_hydrolase_fold"/>
</dbReference>
<evidence type="ECO:0000313" key="6">
    <source>
        <dbReference type="Proteomes" id="UP000002640"/>
    </source>
</evidence>
<feature type="active site" evidence="3">
    <location>
        <position position="434"/>
    </location>
</feature>
<dbReference type="InterPro" id="IPR050300">
    <property type="entry name" value="GDXG_lipolytic_enzyme"/>
</dbReference>
<reference evidence="5 6" key="1">
    <citation type="journal article" date="2006" name="Science">
        <title>Phytophthora genome sequences uncover evolutionary origins and mechanisms of pathogenesis.</title>
        <authorList>
            <person name="Tyler B.M."/>
            <person name="Tripathy S."/>
            <person name="Zhang X."/>
            <person name="Dehal P."/>
            <person name="Jiang R.H."/>
            <person name="Aerts A."/>
            <person name="Arredondo F.D."/>
            <person name="Baxter L."/>
            <person name="Bensasson D."/>
            <person name="Beynon J.L."/>
            <person name="Chapman J."/>
            <person name="Damasceno C.M."/>
            <person name="Dorrance A.E."/>
            <person name="Dou D."/>
            <person name="Dickerman A.W."/>
            <person name="Dubchak I.L."/>
            <person name="Garbelotto M."/>
            <person name="Gijzen M."/>
            <person name="Gordon S.G."/>
            <person name="Govers F."/>
            <person name="Grunwald N.J."/>
            <person name="Huang W."/>
            <person name="Ivors K.L."/>
            <person name="Jones R.W."/>
            <person name="Kamoun S."/>
            <person name="Krampis K."/>
            <person name="Lamour K.H."/>
            <person name="Lee M.K."/>
            <person name="McDonald W.H."/>
            <person name="Medina M."/>
            <person name="Meijer H.J."/>
            <person name="Nordberg E.K."/>
            <person name="Maclean D.J."/>
            <person name="Ospina-Giraldo M.D."/>
            <person name="Morris P.F."/>
            <person name="Phuntumart V."/>
            <person name="Putnam N.H."/>
            <person name="Rash S."/>
            <person name="Rose J.K."/>
            <person name="Sakihama Y."/>
            <person name="Salamov A.A."/>
            <person name="Savidor A."/>
            <person name="Scheuring C.F."/>
            <person name="Smith B.M."/>
            <person name="Sobral B.W."/>
            <person name="Terry A."/>
            <person name="Torto-Alalibo T.A."/>
            <person name="Win J."/>
            <person name="Xu Z."/>
            <person name="Zhang H."/>
            <person name="Grigoriev I.V."/>
            <person name="Rokhsar D.S."/>
            <person name="Boore J.L."/>
        </authorList>
    </citation>
    <scope>NUCLEOTIDE SEQUENCE [LARGE SCALE GENOMIC DNA]</scope>
    <source>
        <strain evidence="5 6">P6497</strain>
    </source>
</reference>
<dbReference type="InterPro" id="IPR013094">
    <property type="entry name" value="AB_hydrolase_3"/>
</dbReference>
<dbReference type="InParanoid" id="G5ACB4"/>
<dbReference type="SMR" id="G5ACB4"/>
<feature type="domain" description="Alpha/beta hydrolase fold-3" evidence="4">
    <location>
        <begin position="157"/>
        <end position="237"/>
    </location>
</feature>
<dbReference type="GeneID" id="20648037"/>
<keyword evidence="2" id="KW-0378">Hydrolase</keyword>
<proteinExistence type="inferred from homology"/>
<keyword evidence="6" id="KW-1185">Reference proteome</keyword>
<dbReference type="PANTHER" id="PTHR48081">
    <property type="entry name" value="AB HYDROLASE SUPERFAMILY PROTEIN C4A8.06C"/>
    <property type="match status" value="1"/>
</dbReference>
<evidence type="ECO:0000256" key="1">
    <source>
        <dbReference type="ARBA" id="ARBA00010515"/>
    </source>
</evidence>
<dbReference type="GO" id="GO:0016787">
    <property type="term" value="F:hydrolase activity"/>
    <property type="evidence" value="ECO:0007669"/>
    <property type="project" value="UniProtKB-KW"/>
</dbReference>
<dbReference type="RefSeq" id="XP_009537752.1">
    <property type="nucleotide sequence ID" value="XM_009539457.1"/>
</dbReference>
<dbReference type="KEGG" id="psoj:PHYSODRAFT_341143"/>